<dbReference type="Bgee" id="ENSCPOG00000008190">
    <property type="expression patterns" value="Expressed in zone of skin and 2 other cell types or tissues"/>
</dbReference>
<dbReference type="PANTHER" id="PTHR16675:SF146">
    <property type="entry name" value="T-CELL SURFACE GLYCOPROTEIN CD1E, MEMBRANE-ASSOCIATED"/>
    <property type="match status" value="1"/>
</dbReference>
<dbReference type="Pfam" id="PF16497">
    <property type="entry name" value="MHC_I_3"/>
    <property type="match status" value="1"/>
</dbReference>
<dbReference type="GO" id="GO:0005730">
    <property type="term" value="C:nucleolus"/>
    <property type="evidence" value="ECO:0007669"/>
    <property type="project" value="Ensembl"/>
</dbReference>
<keyword evidence="4" id="KW-0967">Endosome</keyword>
<dbReference type="GO" id="GO:0005768">
    <property type="term" value="C:endosome"/>
    <property type="evidence" value="ECO:0007669"/>
    <property type="project" value="UniProtKB-SubCell"/>
</dbReference>
<dbReference type="HOGENOM" id="CLU_047501_9_2_1"/>
<dbReference type="VEuPathDB" id="HostDB:ENSCPOG00000008190"/>
<keyword evidence="17" id="KW-1185">Reference proteome</keyword>
<evidence type="ECO:0000256" key="10">
    <source>
        <dbReference type="ARBA" id="ARBA00023180"/>
    </source>
</evidence>
<protein>
    <submittedName>
        <fullName evidence="16">CD1e molecule</fullName>
    </submittedName>
</protein>
<feature type="chain" id="PRO_5013130491" evidence="14">
    <location>
        <begin position="16"/>
        <end position="391"/>
    </location>
</feature>
<keyword evidence="6 13" id="KW-1133">Transmembrane helix</keyword>
<dbReference type="GO" id="GO:0048007">
    <property type="term" value="P:antigen processing and presentation, exogenous lipid antigen via MHC class Ib"/>
    <property type="evidence" value="ECO:0007669"/>
    <property type="project" value="TreeGrafter"/>
</dbReference>
<dbReference type="InterPro" id="IPR011162">
    <property type="entry name" value="MHC_I/II-like_Ag-recog"/>
</dbReference>
<feature type="transmembrane region" description="Helical" evidence="13">
    <location>
        <begin position="305"/>
        <end position="330"/>
    </location>
</feature>
<keyword evidence="8 13" id="KW-0472">Membrane</keyword>
<feature type="domain" description="Ig-like" evidence="15">
    <location>
        <begin position="215"/>
        <end position="295"/>
    </location>
</feature>
<keyword evidence="10" id="KW-0325">Glycoprotein</keyword>
<dbReference type="InterPro" id="IPR003597">
    <property type="entry name" value="Ig_C1-set"/>
</dbReference>
<dbReference type="GO" id="GO:0005615">
    <property type="term" value="C:extracellular space"/>
    <property type="evidence" value="ECO:0007669"/>
    <property type="project" value="TreeGrafter"/>
</dbReference>
<dbReference type="Pfam" id="PF07654">
    <property type="entry name" value="C1-set"/>
    <property type="match status" value="1"/>
</dbReference>
<dbReference type="InterPro" id="IPR050208">
    <property type="entry name" value="MHC_class-I_related"/>
</dbReference>
<evidence type="ECO:0000256" key="11">
    <source>
        <dbReference type="ARBA" id="ARBA00023319"/>
    </source>
</evidence>
<evidence type="ECO:0000256" key="4">
    <source>
        <dbReference type="ARBA" id="ARBA00022753"/>
    </source>
</evidence>
<dbReference type="InterPro" id="IPR011161">
    <property type="entry name" value="MHC_I-like_Ag-recog"/>
</dbReference>
<dbReference type="OMA" id="NHYRIIK"/>
<dbReference type="CDD" id="cd21029">
    <property type="entry name" value="IgC1_CD1"/>
    <property type="match status" value="1"/>
</dbReference>
<reference evidence="16" key="3">
    <citation type="submission" date="2025-09" db="UniProtKB">
        <authorList>
            <consortium name="Ensembl"/>
        </authorList>
    </citation>
    <scope>IDENTIFICATION</scope>
    <source>
        <strain evidence="16">2N</strain>
    </source>
</reference>
<comment type="subcellular location">
    <subcellularLocation>
        <location evidence="12">Endomembrane system</location>
        <topology evidence="12">Single-pass type I membrane protein</topology>
    </subcellularLocation>
    <subcellularLocation>
        <location evidence="1">Endosome</location>
    </subcellularLocation>
</comment>
<keyword evidence="3 14" id="KW-0732">Signal</keyword>
<dbReference type="GO" id="GO:0030883">
    <property type="term" value="F:endogenous lipid antigen binding"/>
    <property type="evidence" value="ECO:0007669"/>
    <property type="project" value="TreeGrafter"/>
</dbReference>
<evidence type="ECO:0000256" key="7">
    <source>
        <dbReference type="ARBA" id="ARBA00023130"/>
    </source>
</evidence>
<dbReference type="FunFam" id="2.60.40.10:FF:000254">
    <property type="entry name" value="Antigen-presenting glycoprotein CD1d1"/>
    <property type="match status" value="1"/>
</dbReference>
<evidence type="ECO:0000256" key="5">
    <source>
        <dbReference type="ARBA" id="ARBA00022859"/>
    </source>
</evidence>
<dbReference type="GO" id="GO:0051135">
    <property type="term" value="P:positive regulation of NK T cell activation"/>
    <property type="evidence" value="ECO:0007669"/>
    <property type="project" value="UniProtKB-ARBA"/>
</dbReference>
<dbReference type="SUPFAM" id="SSF54452">
    <property type="entry name" value="MHC antigen-recognition domain"/>
    <property type="match status" value="1"/>
</dbReference>
<dbReference type="EMBL" id="AAKN02043065">
    <property type="status" value="NOT_ANNOTATED_CDS"/>
    <property type="molecule type" value="Genomic_DNA"/>
</dbReference>
<organism evidence="16 17">
    <name type="scientific">Cavia porcellus</name>
    <name type="common">Guinea pig</name>
    <dbReference type="NCBI Taxonomy" id="10141"/>
    <lineage>
        <taxon>Eukaryota</taxon>
        <taxon>Metazoa</taxon>
        <taxon>Chordata</taxon>
        <taxon>Craniata</taxon>
        <taxon>Vertebrata</taxon>
        <taxon>Euteleostomi</taxon>
        <taxon>Mammalia</taxon>
        <taxon>Eutheria</taxon>
        <taxon>Euarchontoglires</taxon>
        <taxon>Glires</taxon>
        <taxon>Rodentia</taxon>
        <taxon>Hystricomorpha</taxon>
        <taxon>Caviidae</taxon>
        <taxon>Cavia</taxon>
    </lineage>
</organism>
<dbReference type="GO" id="GO:0032743">
    <property type="term" value="P:positive regulation of interleukin-2 production"/>
    <property type="evidence" value="ECO:0007669"/>
    <property type="project" value="UniProtKB-ARBA"/>
</dbReference>
<dbReference type="InterPro" id="IPR013783">
    <property type="entry name" value="Ig-like_fold"/>
</dbReference>
<dbReference type="GO" id="GO:0030884">
    <property type="term" value="F:exogenous lipid antigen binding"/>
    <property type="evidence" value="ECO:0007669"/>
    <property type="project" value="TreeGrafter"/>
</dbReference>
<dbReference type="GO" id="GO:0001916">
    <property type="term" value="P:positive regulation of T cell mediated cytotoxicity"/>
    <property type="evidence" value="ECO:0007669"/>
    <property type="project" value="UniProtKB-ARBA"/>
</dbReference>
<evidence type="ECO:0000256" key="13">
    <source>
        <dbReference type="SAM" id="Phobius"/>
    </source>
</evidence>
<keyword evidence="11" id="KW-0393">Immunoglobulin domain</keyword>
<accession>H0VBS4</accession>
<dbReference type="InterPro" id="IPR037055">
    <property type="entry name" value="MHC_I-like_Ag-recog_sf"/>
</dbReference>
<dbReference type="GO" id="GO:0048006">
    <property type="term" value="P:antigen processing and presentation, endogenous lipid antigen via MHC class Ib"/>
    <property type="evidence" value="ECO:0007669"/>
    <property type="project" value="TreeGrafter"/>
</dbReference>
<dbReference type="SUPFAM" id="SSF48726">
    <property type="entry name" value="Immunoglobulin"/>
    <property type="match status" value="1"/>
</dbReference>
<dbReference type="GO" id="GO:0071723">
    <property type="term" value="F:lipopeptide binding"/>
    <property type="evidence" value="ECO:0007669"/>
    <property type="project" value="TreeGrafter"/>
</dbReference>
<dbReference type="PANTHER" id="PTHR16675">
    <property type="entry name" value="MHC CLASS I-RELATED"/>
    <property type="match status" value="1"/>
</dbReference>
<name>H0VBS4_CAVPO</name>
<dbReference type="SMART" id="SM00407">
    <property type="entry name" value="IGc1"/>
    <property type="match status" value="1"/>
</dbReference>
<dbReference type="InterPro" id="IPR036179">
    <property type="entry name" value="Ig-like_dom_sf"/>
</dbReference>
<dbReference type="GO" id="GO:0009897">
    <property type="term" value="C:external side of plasma membrane"/>
    <property type="evidence" value="ECO:0007669"/>
    <property type="project" value="TreeGrafter"/>
</dbReference>
<dbReference type="FunFam" id="3.30.500.10:FF:000002">
    <property type="entry name" value="Antigen-presenting glycoprotein CD1d1"/>
    <property type="match status" value="1"/>
</dbReference>
<evidence type="ECO:0000256" key="8">
    <source>
        <dbReference type="ARBA" id="ARBA00023136"/>
    </source>
</evidence>
<reference evidence="16" key="2">
    <citation type="submission" date="2025-08" db="UniProtKB">
        <authorList>
            <consortium name="Ensembl"/>
        </authorList>
    </citation>
    <scope>IDENTIFICATION</scope>
    <source>
        <strain evidence="16">2N</strain>
    </source>
</reference>
<feature type="signal peptide" evidence="14">
    <location>
        <begin position="1"/>
        <end position="15"/>
    </location>
</feature>
<evidence type="ECO:0000313" key="17">
    <source>
        <dbReference type="Proteomes" id="UP000005447"/>
    </source>
</evidence>
<keyword evidence="2 13" id="KW-0812">Transmembrane</keyword>
<dbReference type="Gene3D" id="3.30.500.10">
    <property type="entry name" value="MHC class I-like antigen recognition-like"/>
    <property type="match status" value="1"/>
</dbReference>
<evidence type="ECO:0000313" key="16">
    <source>
        <dbReference type="Ensembl" id="ENSCPOP00000007364.2"/>
    </source>
</evidence>
<sequence length="391" mass="44377">MLLLILLFFKGLVCHEKSIVGPQPLGWHHPAEAEEPLIFRLLHIASFKNHSWSHSQASAWIGDLQTHGWNSTMGTIQFLKPWSQGDFSKEELKNFEALFQLYFHDFPREVHAFAHQFQFEYPFELQISGGCKNVGKTSENFLNGAYQGSDLLSFQRSSWEPSPGAGSRAQKVCEVLSYYKDITEIVQSLLSSVCPRFLSGLIAAGKSELERQVKPEVWLSRGPSPGRGRLQLVCHVSGFHPKPVWVMWMKGQQEQKGTKTGDILPNADETWYLQATLDVAEREATGLSCRVKHSSLGGHDIIIHWGGYSILLILMYVAVIVTLVTLIVMGSWHRKQSSNRNVLSSYISNPTFPLENDTQCPRSSALQLHSAQESWIKNRILKWKRSLNQFW</sequence>
<dbReference type="GO" id="GO:0002250">
    <property type="term" value="P:adaptive immune response"/>
    <property type="evidence" value="ECO:0007669"/>
    <property type="project" value="UniProtKB-KW"/>
</dbReference>
<gene>
    <name evidence="16" type="primary">CD1E</name>
</gene>
<evidence type="ECO:0000256" key="6">
    <source>
        <dbReference type="ARBA" id="ARBA00022989"/>
    </source>
</evidence>
<evidence type="ECO:0000256" key="3">
    <source>
        <dbReference type="ARBA" id="ARBA00022729"/>
    </source>
</evidence>
<dbReference type="Proteomes" id="UP000005447">
    <property type="component" value="Unassembled WGS sequence"/>
</dbReference>
<dbReference type="Gene3D" id="2.60.40.10">
    <property type="entry name" value="Immunoglobulins"/>
    <property type="match status" value="1"/>
</dbReference>
<proteinExistence type="predicted"/>
<keyword evidence="5" id="KW-0391">Immunity</keyword>
<dbReference type="Ensembl" id="ENSCPOT00000008265.3">
    <property type="protein sequence ID" value="ENSCPOP00000007364.2"/>
    <property type="gene ID" value="ENSCPOG00000008190.4"/>
</dbReference>
<dbReference type="InterPro" id="IPR007110">
    <property type="entry name" value="Ig-like_dom"/>
</dbReference>
<dbReference type="GO" id="GO:0032753">
    <property type="term" value="P:positive regulation of interleukin-4 production"/>
    <property type="evidence" value="ECO:0007669"/>
    <property type="project" value="UniProtKB-ARBA"/>
</dbReference>
<evidence type="ECO:0000256" key="2">
    <source>
        <dbReference type="ARBA" id="ARBA00022692"/>
    </source>
</evidence>
<dbReference type="InParanoid" id="H0VBS4"/>
<reference evidence="17" key="1">
    <citation type="journal article" date="2011" name="Nature">
        <title>A high-resolution map of human evolutionary constraint using 29 mammals.</title>
        <authorList>
            <person name="Lindblad-Toh K."/>
            <person name="Garber M."/>
            <person name="Zuk O."/>
            <person name="Lin M.F."/>
            <person name="Parker B.J."/>
            <person name="Washietl S."/>
            <person name="Kheradpour P."/>
            <person name="Ernst J."/>
            <person name="Jordan G."/>
            <person name="Mauceli E."/>
            <person name="Ward L.D."/>
            <person name="Lowe C.B."/>
            <person name="Holloway A.K."/>
            <person name="Clamp M."/>
            <person name="Gnerre S."/>
            <person name="Alfoldi J."/>
            <person name="Beal K."/>
            <person name="Chang J."/>
            <person name="Clawson H."/>
            <person name="Cuff J."/>
            <person name="Di Palma F."/>
            <person name="Fitzgerald S."/>
            <person name="Flicek P."/>
            <person name="Guttman M."/>
            <person name="Hubisz M.J."/>
            <person name="Jaffe D.B."/>
            <person name="Jungreis I."/>
            <person name="Kent W.J."/>
            <person name="Kostka D."/>
            <person name="Lara M."/>
            <person name="Martins A.L."/>
            <person name="Massingham T."/>
            <person name="Moltke I."/>
            <person name="Raney B.J."/>
            <person name="Rasmussen M.D."/>
            <person name="Robinson J."/>
            <person name="Stark A."/>
            <person name="Vilella A.J."/>
            <person name="Wen J."/>
            <person name="Xie X."/>
            <person name="Zody M.C."/>
            <person name="Baldwin J."/>
            <person name="Bloom T."/>
            <person name="Chin C.W."/>
            <person name="Heiman D."/>
            <person name="Nicol R."/>
            <person name="Nusbaum C."/>
            <person name="Young S."/>
            <person name="Wilkinson J."/>
            <person name="Worley K.C."/>
            <person name="Kovar C.L."/>
            <person name="Muzny D.M."/>
            <person name="Gibbs R.A."/>
            <person name="Cree A."/>
            <person name="Dihn H.H."/>
            <person name="Fowler G."/>
            <person name="Jhangiani S."/>
            <person name="Joshi V."/>
            <person name="Lee S."/>
            <person name="Lewis L.R."/>
            <person name="Nazareth L.V."/>
            <person name="Okwuonu G."/>
            <person name="Santibanez J."/>
            <person name="Warren W.C."/>
            <person name="Mardis E.R."/>
            <person name="Weinstock G.M."/>
            <person name="Wilson R.K."/>
            <person name="Delehaunty K."/>
            <person name="Dooling D."/>
            <person name="Fronik C."/>
            <person name="Fulton L."/>
            <person name="Fulton B."/>
            <person name="Graves T."/>
            <person name="Minx P."/>
            <person name="Sodergren E."/>
            <person name="Birney E."/>
            <person name="Margulies E.H."/>
            <person name="Herrero J."/>
            <person name="Green E.D."/>
            <person name="Haussler D."/>
            <person name="Siepel A."/>
            <person name="Goldman N."/>
            <person name="Pollard K.S."/>
            <person name="Pedersen J.S."/>
            <person name="Lander E.S."/>
            <person name="Kellis M."/>
        </authorList>
    </citation>
    <scope>NUCLEOTIDE SEQUENCE [LARGE SCALE GENOMIC DNA]</scope>
    <source>
        <strain evidence="17">2N</strain>
    </source>
</reference>
<evidence type="ECO:0000256" key="12">
    <source>
        <dbReference type="ARBA" id="ARBA00046288"/>
    </source>
</evidence>
<evidence type="ECO:0000259" key="15">
    <source>
        <dbReference type="PROSITE" id="PS50835"/>
    </source>
</evidence>
<dbReference type="AlphaFoldDB" id="H0VBS4"/>
<keyword evidence="9" id="KW-1015">Disulfide bond</keyword>
<evidence type="ECO:0000256" key="14">
    <source>
        <dbReference type="SAM" id="SignalP"/>
    </source>
</evidence>
<keyword evidence="7" id="KW-1064">Adaptive immunity</keyword>
<dbReference type="GO" id="GO:0005794">
    <property type="term" value="C:Golgi apparatus"/>
    <property type="evidence" value="ECO:0007669"/>
    <property type="project" value="Ensembl"/>
</dbReference>
<dbReference type="PROSITE" id="PS50835">
    <property type="entry name" value="IG_LIKE"/>
    <property type="match status" value="1"/>
</dbReference>
<dbReference type="GeneTree" id="ENSGT01120000271825"/>
<evidence type="ECO:0000256" key="1">
    <source>
        <dbReference type="ARBA" id="ARBA00004177"/>
    </source>
</evidence>
<evidence type="ECO:0000256" key="9">
    <source>
        <dbReference type="ARBA" id="ARBA00023157"/>
    </source>
</evidence>